<sequence length="204" mass="22868">MFGYRIRMPLQRSLLTAGDPEVADSVTFSRIHLDGTSWVDVAPGWLCGADELYEILAGEVPWQQGRRWMYERMVDDPRLSRWYKATEPIPHPVLGAARDALCAHYQVPLSSVGLNFYRNGDDSVAFHRDRELRRLGNTLITIVTLGARRPFRLRPRGGGVGRTLLPASGDLLVMGGRCQADWEHAVPKIASCGPRISASWRWAA</sequence>
<gene>
    <name evidence="2" type="ORF">FDG2_2345</name>
</gene>
<dbReference type="InterPro" id="IPR032854">
    <property type="entry name" value="ALKBH3"/>
</dbReference>
<dbReference type="AlphaFoldDB" id="A0A1C3NXI8"/>
<feature type="domain" description="Fe2OG dioxygenase" evidence="1">
    <location>
        <begin position="108"/>
        <end position="204"/>
    </location>
</feature>
<keyword evidence="3" id="KW-1185">Reference proteome</keyword>
<dbReference type="Pfam" id="PF13532">
    <property type="entry name" value="2OG-FeII_Oxy_2"/>
    <property type="match status" value="1"/>
</dbReference>
<dbReference type="PANTHER" id="PTHR31212:SF4">
    <property type="entry name" value="ALPHA-KETOGLUTARATE-DEPENDENT DIOXYGENASE ALKB HOMOLOG 3"/>
    <property type="match status" value="1"/>
</dbReference>
<evidence type="ECO:0000259" key="1">
    <source>
        <dbReference type="PROSITE" id="PS51471"/>
    </source>
</evidence>
<dbReference type="InterPro" id="IPR027450">
    <property type="entry name" value="AlkB-like"/>
</dbReference>
<proteinExistence type="predicted"/>
<dbReference type="PANTHER" id="PTHR31212">
    <property type="entry name" value="ALPHA-KETOGLUTARATE-DEPENDENT DIOXYGENASE ALKB HOMOLOG 3"/>
    <property type="match status" value="1"/>
</dbReference>
<name>A0A1C3NXI8_9ACTN</name>
<dbReference type="Proteomes" id="UP000199013">
    <property type="component" value="Unassembled WGS sequence"/>
</dbReference>
<dbReference type="InterPro" id="IPR037151">
    <property type="entry name" value="AlkB-like_sf"/>
</dbReference>
<accession>A0A1C3NXI8</accession>
<organism evidence="2 3">
    <name type="scientific">Candidatus Protofrankia californiensis</name>
    <dbReference type="NCBI Taxonomy" id="1839754"/>
    <lineage>
        <taxon>Bacteria</taxon>
        <taxon>Bacillati</taxon>
        <taxon>Actinomycetota</taxon>
        <taxon>Actinomycetes</taxon>
        <taxon>Frankiales</taxon>
        <taxon>Frankiaceae</taxon>
        <taxon>Protofrankia</taxon>
    </lineage>
</organism>
<dbReference type="Gene3D" id="2.60.120.590">
    <property type="entry name" value="Alpha-ketoglutarate-dependent dioxygenase AlkB-like"/>
    <property type="match status" value="1"/>
</dbReference>
<dbReference type="GO" id="GO:0051213">
    <property type="term" value="F:dioxygenase activity"/>
    <property type="evidence" value="ECO:0007669"/>
    <property type="project" value="InterPro"/>
</dbReference>
<dbReference type="EMBL" id="FLUV01000984">
    <property type="protein sequence ID" value="SBW22241.1"/>
    <property type="molecule type" value="Genomic_DNA"/>
</dbReference>
<dbReference type="GO" id="GO:0006307">
    <property type="term" value="P:DNA alkylation repair"/>
    <property type="evidence" value="ECO:0007669"/>
    <property type="project" value="InterPro"/>
</dbReference>
<dbReference type="SUPFAM" id="SSF51197">
    <property type="entry name" value="Clavaminate synthase-like"/>
    <property type="match status" value="1"/>
</dbReference>
<evidence type="ECO:0000313" key="3">
    <source>
        <dbReference type="Proteomes" id="UP000199013"/>
    </source>
</evidence>
<evidence type="ECO:0000313" key="2">
    <source>
        <dbReference type="EMBL" id="SBW22241.1"/>
    </source>
</evidence>
<reference evidence="3" key="1">
    <citation type="submission" date="2016-02" db="EMBL/GenBank/DDBJ databases">
        <authorList>
            <person name="Wibberg D."/>
        </authorList>
    </citation>
    <scope>NUCLEOTIDE SEQUENCE [LARGE SCALE GENOMIC DNA]</scope>
</reference>
<dbReference type="PROSITE" id="PS51471">
    <property type="entry name" value="FE2OG_OXY"/>
    <property type="match status" value="1"/>
</dbReference>
<protein>
    <recommendedName>
        <fullName evidence="1">Fe2OG dioxygenase domain-containing protein</fullName>
    </recommendedName>
</protein>
<dbReference type="InterPro" id="IPR005123">
    <property type="entry name" value="Oxoglu/Fe-dep_dioxygenase_dom"/>
</dbReference>